<reference evidence="7 8" key="1">
    <citation type="journal article" date="2010" name="J. Bacteriol.">
        <title>Genome sequences of Oceanicola granulosus HTCC2516(T) and Oceanicola batsensis HTCC2597(TDelta).</title>
        <authorList>
            <person name="Thrash J.C."/>
            <person name="Cho J.C."/>
            <person name="Vergin K.L."/>
            <person name="Giovannoni S.J."/>
        </authorList>
    </citation>
    <scope>NUCLEOTIDE SEQUENCE [LARGE SCALE GENOMIC DNA]</scope>
    <source>
        <strain evidence="8">ATCC BAA-863 / DSM 15984 / KCTC 12145 / HTCC2597</strain>
    </source>
</reference>
<evidence type="ECO:0000313" key="8">
    <source>
        <dbReference type="Proteomes" id="UP000004318"/>
    </source>
</evidence>
<accession>A3TYA1</accession>
<evidence type="ECO:0000256" key="5">
    <source>
        <dbReference type="SAM" id="SignalP"/>
    </source>
</evidence>
<dbReference type="PRINTS" id="PR01021">
    <property type="entry name" value="OMPADOMAIN"/>
</dbReference>
<dbReference type="OrthoDB" id="5525824at2"/>
<gene>
    <name evidence="7" type="ORF">OB2597_13363</name>
</gene>
<dbReference type="PROSITE" id="PS51123">
    <property type="entry name" value="OMPA_2"/>
    <property type="match status" value="1"/>
</dbReference>
<comment type="subcellular location">
    <subcellularLocation>
        <location evidence="1">Cell outer membrane</location>
    </subcellularLocation>
</comment>
<dbReference type="HOGENOM" id="CLU_791876_0_0_5"/>
<dbReference type="InterPro" id="IPR036737">
    <property type="entry name" value="OmpA-like_sf"/>
</dbReference>
<dbReference type="EMBL" id="AAMO01000005">
    <property type="protein sequence ID" value="EAQ03135.1"/>
    <property type="molecule type" value="Genomic_DNA"/>
</dbReference>
<dbReference type="GO" id="GO:0009279">
    <property type="term" value="C:cell outer membrane"/>
    <property type="evidence" value="ECO:0007669"/>
    <property type="project" value="UniProtKB-SubCell"/>
</dbReference>
<feature type="signal peptide" evidence="5">
    <location>
        <begin position="1"/>
        <end position="23"/>
    </location>
</feature>
<dbReference type="Gene3D" id="3.30.1330.60">
    <property type="entry name" value="OmpA-like domain"/>
    <property type="match status" value="1"/>
</dbReference>
<feature type="domain" description="OmpA-like" evidence="6">
    <location>
        <begin position="235"/>
        <end position="350"/>
    </location>
</feature>
<dbReference type="InterPro" id="IPR006664">
    <property type="entry name" value="OMP_bac"/>
</dbReference>
<evidence type="ECO:0000313" key="7">
    <source>
        <dbReference type="EMBL" id="EAQ03135.1"/>
    </source>
</evidence>
<dbReference type="Proteomes" id="UP000004318">
    <property type="component" value="Unassembled WGS sequence"/>
</dbReference>
<name>A3TYA1_PSEBH</name>
<sequence>MVKLWRSAAFVLFATLWAPLAVAQSDPFSGGWRLEAEASSLQFQSIKNGSTIETSSFATMTGEIAPDGTAVLTILLDSVDTKVDLRNVRMRFLFFETFQFPEAKVSTRIDPGMVADLETVRRKTVDLPFSLSMHGVSRDLTAQISLTLIGADLVAVSTAEPIPLQVADFNLMGGLEKLEDAASVTIVPSTTVSFDLIFRRGEGAPAAVQTVAAEAKPASAALEPTGNFDLEACVGRFEILSRTGNIYFRPGSSRLDDASAPLLDSIYDIISRCPGLRIAVAGHTDSIGSAASNQSLSERRASSVVDYLAAKGLGQGRMIAVGYGEARPVADNGTDAGRSRNRRIEFSVAE</sequence>
<dbReference type="Pfam" id="PF00691">
    <property type="entry name" value="OmpA"/>
    <property type="match status" value="1"/>
</dbReference>
<dbReference type="SUPFAM" id="SSF103088">
    <property type="entry name" value="OmpA-like"/>
    <property type="match status" value="1"/>
</dbReference>
<dbReference type="RefSeq" id="WP_009806889.1">
    <property type="nucleotide sequence ID" value="NZ_CH724131.1"/>
</dbReference>
<dbReference type="InterPro" id="IPR007372">
    <property type="entry name" value="Lipid/polyisoprenoid-bd_YceI"/>
</dbReference>
<dbReference type="CDD" id="cd07185">
    <property type="entry name" value="OmpA_C-like"/>
    <property type="match status" value="1"/>
</dbReference>
<dbReference type="eggNOG" id="COG2353">
    <property type="taxonomic scope" value="Bacteria"/>
</dbReference>
<dbReference type="STRING" id="252305.OB2597_13363"/>
<keyword evidence="5" id="KW-0732">Signal</keyword>
<evidence type="ECO:0000256" key="1">
    <source>
        <dbReference type="ARBA" id="ARBA00004442"/>
    </source>
</evidence>
<dbReference type="AlphaFoldDB" id="A3TYA1"/>
<evidence type="ECO:0000256" key="4">
    <source>
        <dbReference type="PROSITE-ProRule" id="PRU00473"/>
    </source>
</evidence>
<dbReference type="InterPro" id="IPR006665">
    <property type="entry name" value="OmpA-like"/>
</dbReference>
<dbReference type="eggNOG" id="COG2885">
    <property type="taxonomic scope" value="Bacteria"/>
</dbReference>
<keyword evidence="8" id="KW-1185">Reference proteome</keyword>
<keyword evidence="2 4" id="KW-0472">Membrane</keyword>
<dbReference type="Pfam" id="PF04264">
    <property type="entry name" value="YceI"/>
    <property type="match status" value="1"/>
</dbReference>
<dbReference type="SUPFAM" id="SSF101874">
    <property type="entry name" value="YceI-like"/>
    <property type="match status" value="1"/>
</dbReference>
<dbReference type="PRINTS" id="PR01023">
    <property type="entry name" value="NAFLGMOTY"/>
</dbReference>
<protein>
    <recommendedName>
        <fullName evidence="6">OmpA-like domain-containing protein</fullName>
    </recommendedName>
</protein>
<comment type="caution">
    <text evidence="7">The sequence shown here is derived from an EMBL/GenBank/DDBJ whole genome shotgun (WGS) entry which is preliminary data.</text>
</comment>
<keyword evidence="3" id="KW-0998">Cell outer membrane</keyword>
<evidence type="ECO:0000256" key="3">
    <source>
        <dbReference type="ARBA" id="ARBA00023237"/>
    </source>
</evidence>
<dbReference type="SMART" id="SM00867">
    <property type="entry name" value="YceI"/>
    <property type="match status" value="1"/>
</dbReference>
<proteinExistence type="predicted"/>
<evidence type="ECO:0000259" key="6">
    <source>
        <dbReference type="PROSITE" id="PS51123"/>
    </source>
</evidence>
<dbReference type="PANTHER" id="PTHR30329:SF21">
    <property type="entry name" value="LIPOPROTEIN YIAD-RELATED"/>
    <property type="match status" value="1"/>
</dbReference>
<dbReference type="PANTHER" id="PTHR30329">
    <property type="entry name" value="STATOR ELEMENT OF FLAGELLAR MOTOR COMPLEX"/>
    <property type="match status" value="1"/>
</dbReference>
<dbReference type="InterPro" id="IPR036761">
    <property type="entry name" value="TTHA0802/YceI-like_sf"/>
</dbReference>
<feature type="chain" id="PRO_5002659569" description="OmpA-like domain-containing protein" evidence="5">
    <location>
        <begin position="24"/>
        <end position="350"/>
    </location>
</feature>
<dbReference type="Gene3D" id="2.40.128.110">
    <property type="entry name" value="Lipid/polyisoprenoid-binding, YceI-like"/>
    <property type="match status" value="1"/>
</dbReference>
<dbReference type="InterPro" id="IPR050330">
    <property type="entry name" value="Bact_OuterMem_StrucFunc"/>
</dbReference>
<evidence type="ECO:0000256" key="2">
    <source>
        <dbReference type="ARBA" id="ARBA00023136"/>
    </source>
</evidence>
<organism evidence="7 8">
    <name type="scientific">Pseudooceanicola batsensis (strain ATCC BAA-863 / DSM 15984 / KCTC 12145 / HTCC2597)</name>
    <name type="common">Oceanicola batsensis</name>
    <dbReference type="NCBI Taxonomy" id="252305"/>
    <lineage>
        <taxon>Bacteria</taxon>
        <taxon>Pseudomonadati</taxon>
        <taxon>Pseudomonadota</taxon>
        <taxon>Alphaproteobacteria</taxon>
        <taxon>Rhodobacterales</taxon>
        <taxon>Paracoccaceae</taxon>
        <taxon>Pseudooceanicola</taxon>
    </lineage>
</organism>